<evidence type="ECO:0000256" key="4">
    <source>
        <dbReference type="ARBA" id="ARBA00022617"/>
    </source>
</evidence>
<evidence type="ECO:0000256" key="5">
    <source>
        <dbReference type="ARBA" id="ARBA00022723"/>
    </source>
</evidence>
<dbReference type="PANTHER" id="PTHR30600">
    <property type="entry name" value="CYTOCHROME C PEROXIDASE-RELATED"/>
    <property type="match status" value="1"/>
</dbReference>
<feature type="binding site" description="axial binding residue" evidence="12">
    <location>
        <position position="215"/>
    </location>
    <ligand>
        <name>heme c</name>
        <dbReference type="ChEBI" id="CHEBI:61717"/>
        <label>2</label>
    </ligand>
    <ligandPart>
        <name>Fe</name>
        <dbReference type="ChEBI" id="CHEBI:18248"/>
    </ligandPart>
</feature>
<dbReference type="PANTHER" id="PTHR30600:SF7">
    <property type="entry name" value="CYTOCHROME C PEROXIDASE-RELATED"/>
    <property type="match status" value="1"/>
</dbReference>
<feature type="binding site" description="covalent" evidence="11">
    <location>
        <position position="214"/>
    </location>
    <ligand>
        <name>heme c</name>
        <dbReference type="ChEBI" id="CHEBI:61717"/>
        <label>2</label>
    </ligand>
</feature>
<dbReference type="GO" id="GO:0042597">
    <property type="term" value="C:periplasmic space"/>
    <property type="evidence" value="ECO:0007669"/>
    <property type="project" value="UniProtKB-SubCell"/>
</dbReference>
<dbReference type="EMBL" id="DRNF01000415">
    <property type="protein sequence ID" value="HHJ81288.1"/>
    <property type="molecule type" value="Genomic_DNA"/>
</dbReference>
<evidence type="ECO:0000256" key="10">
    <source>
        <dbReference type="ARBA" id="ARBA00023004"/>
    </source>
</evidence>
<reference evidence="15" key="1">
    <citation type="journal article" date="2020" name="mSystems">
        <title>Genome- and Community-Level Interaction Insights into Carbon Utilization and Element Cycling Functions of Hydrothermarchaeota in Hydrothermal Sediment.</title>
        <authorList>
            <person name="Zhou Z."/>
            <person name="Liu Y."/>
            <person name="Xu W."/>
            <person name="Pan J."/>
            <person name="Luo Z.H."/>
            <person name="Li M."/>
        </authorList>
    </citation>
    <scope>NUCLEOTIDE SEQUENCE [LARGE SCALE GENOMIC DNA]</scope>
    <source>
        <strain evidence="15">HyVt-505</strain>
    </source>
</reference>
<comment type="cofactor">
    <cofactor evidence="11">
        <name>heme</name>
        <dbReference type="ChEBI" id="CHEBI:30413"/>
    </cofactor>
    <text evidence="11">Binds 2 heme groups.</text>
</comment>
<sequence>MKQTKYSLLLASAAASLLASSLVSADILPSVVPAPANNPTTPEKVELGKQLFFDPRLSVDGTVSCNSCHNIMSSGTDNRPTSAGVDGQRGGRSAPTVWNAAFLSAQFWDGRAATLEEQAKGPPLNPIEMGMPSEAAVVERLNSIPGYVEQFKLAFGGKDAVSYDNMAKAIAAFERTLITANSNYDRFLSGEKTALSEQAQRGKKVFEQSGCNACHSGANFAGPTLPIGEGFYQKFPSIASDYDHKYKLSEDKGRFEVTKDRADMNKWRVPSLRNIALTAPYFHNGSVETLDEAVRVMAKTQLGLDINDQDVDDVVAFLQSLNGE</sequence>
<keyword evidence="5 12" id="KW-0479">Metal-binding</keyword>
<evidence type="ECO:0000259" key="14">
    <source>
        <dbReference type="PROSITE" id="PS51007"/>
    </source>
</evidence>
<comment type="subcellular location">
    <subcellularLocation>
        <location evidence="1">Periplasm</location>
    </subcellularLocation>
</comment>
<dbReference type="InterPro" id="IPR026259">
    <property type="entry name" value="MauG/Cytc_peroxidase"/>
</dbReference>
<dbReference type="GO" id="GO:0046872">
    <property type="term" value="F:metal ion binding"/>
    <property type="evidence" value="ECO:0007669"/>
    <property type="project" value="UniProtKB-KW"/>
</dbReference>
<evidence type="ECO:0000256" key="9">
    <source>
        <dbReference type="ARBA" id="ARBA00023002"/>
    </source>
</evidence>
<evidence type="ECO:0000256" key="13">
    <source>
        <dbReference type="SAM" id="SignalP"/>
    </source>
</evidence>
<feature type="binding site" description="covalent" evidence="11">
    <location>
        <position position="68"/>
    </location>
    <ligand>
        <name>heme c</name>
        <dbReference type="ChEBI" id="CHEBI:61717"/>
        <label>1</label>
    </ligand>
</feature>
<feature type="binding site" description="axial binding residue" evidence="12">
    <location>
        <position position="297"/>
    </location>
    <ligand>
        <name>heme c</name>
        <dbReference type="ChEBI" id="CHEBI:61717"/>
        <label>2</label>
    </ligand>
    <ligandPart>
        <name>Fe</name>
        <dbReference type="ChEBI" id="CHEBI:18248"/>
    </ligandPart>
</feature>
<keyword evidence="4 11" id="KW-0349">Heme</keyword>
<accession>A0A832J9G7</accession>
<feature type="binding site" description="covalent" evidence="11">
    <location>
        <position position="65"/>
    </location>
    <ligand>
        <name>heme c</name>
        <dbReference type="ChEBI" id="CHEBI:61717"/>
        <label>1</label>
    </ligand>
</feature>
<dbReference type="Pfam" id="PF03150">
    <property type="entry name" value="CCP_MauG"/>
    <property type="match status" value="1"/>
</dbReference>
<keyword evidence="9" id="KW-0560">Oxidoreductase</keyword>
<comment type="PTM">
    <text evidence="11">Binds 2 heme groups per subunit.</text>
</comment>
<evidence type="ECO:0000256" key="1">
    <source>
        <dbReference type="ARBA" id="ARBA00004418"/>
    </source>
</evidence>
<dbReference type="SUPFAM" id="SSF46626">
    <property type="entry name" value="Cytochrome c"/>
    <property type="match status" value="2"/>
</dbReference>
<keyword evidence="2" id="KW-0813">Transport</keyword>
<comment type="caution">
    <text evidence="15">The sequence shown here is derived from an EMBL/GenBank/DDBJ whole genome shotgun (WGS) entry which is preliminary data.</text>
</comment>
<dbReference type="Proteomes" id="UP000885832">
    <property type="component" value="Unassembled WGS sequence"/>
</dbReference>
<evidence type="ECO:0000256" key="3">
    <source>
        <dbReference type="ARBA" id="ARBA00022559"/>
    </source>
</evidence>
<dbReference type="Gene3D" id="1.10.760.10">
    <property type="entry name" value="Cytochrome c-like domain"/>
    <property type="match status" value="2"/>
</dbReference>
<evidence type="ECO:0000256" key="6">
    <source>
        <dbReference type="ARBA" id="ARBA00022729"/>
    </source>
</evidence>
<keyword evidence="8" id="KW-0249">Electron transport</keyword>
<name>A0A832J9G7_9GAMM</name>
<keyword evidence="10 12" id="KW-0408">Iron</keyword>
<dbReference type="FunFam" id="1.10.760.10:FF:000004">
    <property type="entry name" value="Cytochrome c peroxidase"/>
    <property type="match status" value="1"/>
</dbReference>
<organism evidence="15">
    <name type="scientific">Candidatus Tenderia electrophaga</name>
    <dbReference type="NCBI Taxonomy" id="1748243"/>
    <lineage>
        <taxon>Bacteria</taxon>
        <taxon>Pseudomonadati</taxon>
        <taxon>Pseudomonadota</taxon>
        <taxon>Gammaproteobacteria</taxon>
        <taxon>Candidatus Tenderiales</taxon>
        <taxon>Candidatus Tenderiaceae</taxon>
        <taxon>Candidatus Tenderia</taxon>
    </lineage>
</organism>
<dbReference type="GO" id="GO:0020037">
    <property type="term" value="F:heme binding"/>
    <property type="evidence" value="ECO:0007669"/>
    <property type="project" value="InterPro"/>
</dbReference>
<dbReference type="InterPro" id="IPR009056">
    <property type="entry name" value="Cyt_c-like_dom"/>
</dbReference>
<feature type="binding site" description="axial binding residue" evidence="12">
    <location>
        <position position="69"/>
    </location>
    <ligand>
        <name>heme c</name>
        <dbReference type="ChEBI" id="CHEBI:61717"/>
        <label>1</label>
    </ligand>
    <ligandPart>
        <name>Fe</name>
        <dbReference type="ChEBI" id="CHEBI:18248"/>
    </ligandPart>
</feature>
<proteinExistence type="predicted"/>
<protein>
    <submittedName>
        <fullName evidence="15">Cytochrome-c peroxidase</fullName>
    </submittedName>
</protein>
<keyword evidence="7" id="KW-0574">Periplasm</keyword>
<feature type="chain" id="PRO_5033020110" evidence="13">
    <location>
        <begin position="26"/>
        <end position="324"/>
    </location>
</feature>
<dbReference type="GO" id="GO:0009055">
    <property type="term" value="F:electron transfer activity"/>
    <property type="evidence" value="ECO:0007669"/>
    <property type="project" value="InterPro"/>
</dbReference>
<gene>
    <name evidence="15" type="ORF">ENJ65_06605</name>
</gene>
<feature type="domain" description="Cytochrome c" evidence="14">
    <location>
        <begin position="197"/>
        <end position="322"/>
    </location>
</feature>
<dbReference type="InterPro" id="IPR036909">
    <property type="entry name" value="Cyt_c-like_dom_sf"/>
</dbReference>
<evidence type="ECO:0000256" key="11">
    <source>
        <dbReference type="PIRSR" id="PIRSR000294-1"/>
    </source>
</evidence>
<dbReference type="InterPro" id="IPR051395">
    <property type="entry name" value="Cytochrome_c_Peroxidase/MauG"/>
</dbReference>
<dbReference type="PROSITE" id="PS51007">
    <property type="entry name" value="CYTC"/>
    <property type="match status" value="2"/>
</dbReference>
<feature type="binding site" description="covalent" evidence="11">
    <location>
        <position position="211"/>
    </location>
    <ligand>
        <name>heme c</name>
        <dbReference type="ChEBI" id="CHEBI:61717"/>
        <label>2</label>
    </ligand>
</feature>
<evidence type="ECO:0000256" key="7">
    <source>
        <dbReference type="ARBA" id="ARBA00022764"/>
    </source>
</evidence>
<feature type="non-terminal residue" evidence="15">
    <location>
        <position position="324"/>
    </location>
</feature>
<evidence type="ECO:0000256" key="12">
    <source>
        <dbReference type="PIRSR" id="PIRSR000294-2"/>
    </source>
</evidence>
<evidence type="ECO:0000256" key="2">
    <source>
        <dbReference type="ARBA" id="ARBA00022448"/>
    </source>
</evidence>
<keyword evidence="3 15" id="KW-0575">Peroxidase</keyword>
<feature type="signal peptide" evidence="13">
    <location>
        <begin position="1"/>
        <end position="25"/>
    </location>
</feature>
<dbReference type="AlphaFoldDB" id="A0A832J9G7"/>
<evidence type="ECO:0000256" key="8">
    <source>
        <dbReference type="ARBA" id="ARBA00022982"/>
    </source>
</evidence>
<dbReference type="GO" id="GO:0004130">
    <property type="term" value="F:cytochrome-c peroxidase activity"/>
    <property type="evidence" value="ECO:0007669"/>
    <property type="project" value="TreeGrafter"/>
</dbReference>
<evidence type="ECO:0000313" key="15">
    <source>
        <dbReference type="EMBL" id="HHJ81288.1"/>
    </source>
</evidence>
<keyword evidence="6 13" id="KW-0732">Signal</keyword>
<dbReference type="InterPro" id="IPR004852">
    <property type="entry name" value="Di-haem_cyt_c_peroxidsae"/>
</dbReference>
<dbReference type="Pfam" id="PF00034">
    <property type="entry name" value="Cytochrom_C"/>
    <property type="match status" value="1"/>
</dbReference>
<feature type="domain" description="Cytochrome c" evidence="14">
    <location>
        <begin position="43"/>
        <end position="152"/>
    </location>
</feature>
<dbReference type="PIRSF" id="PIRSF000294">
    <property type="entry name" value="Cytochrome-c_peroxidase"/>
    <property type="match status" value="1"/>
</dbReference>